<dbReference type="Gene3D" id="1.20.5.1160">
    <property type="entry name" value="Vasodilator-stimulated phosphoprotein"/>
    <property type="match status" value="1"/>
</dbReference>
<keyword evidence="1" id="KW-0175">Coiled coil</keyword>
<name>A0ABQ5RM48_9CHLO</name>
<evidence type="ECO:0000256" key="1">
    <source>
        <dbReference type="SAM" id="Coils"/>
    </source>
</evidence>
<comment type="caution">
    <text evidence="3">The sequence shown here is derived from an EMBL/GenBank/DDBJ whole genome shotgun (WGS) entry which is preliminary data.</text>
</comment>
<dbReference type="Proteomes" id="UP001165090">
    <property type="component" value="Unassembled WGS sequence"/>
</dbReference>
<feature type="compositionally biased region" description="Low complexity" evidence="2">
    <location>
        <begin position="656"/>
        <end position="666"/>
    </location>
</feature>
<proteinExistence type="predicted"/>
<dbReference type="EMBL" id="BSDZ01000003">
    <property type="protein sequence ID" value="GLI58544.1"/>
    <property type="molecule type" value="Genomic_DNA"/>
</dbReference>
<feature type="region of interest" description="Disordered" evidence="2">
    <location>
        <begin position="642"/>
        <end position="666"/>
    </location>
</feature>
<sequence>MPLGCFGPSSGEKQLQAELDRTTAQLSSKEREIADLKRRNEEAFARQAQAQRAAAEDFERGANLLQRQVEELTKALQVEELKAAQASDKLKAALTEVGDIKRQLEEERAAARSAEHARATAAAVQAQLADYEKQIRDSHAHLEALTQELAVARKEAAAASGDASLAHEDAANAREQLVKALADQSKAITEAEERAAAVAQEAAASTVAAAAELAEKASISNRQQVEFLKAQLKAQQIRLEAAEQVEAELPALRMQLQDLQQQLAAVHTESSSSKELQRNLSERLKDFQSELEDANLIRQSLEAERQVLVEQLEQLTADRARLEAQMQDLEASLLDSVAPAVMSASSVPAAEATAGMALAQGDGTECAVPRSAGGSSEEGETGLARLEVLSTKTLAAQLLETQEEARDLRKELERTLVGHAEEEESLQMEIVVLKGQVELVRAALTAAESRIRELEVAQSLKDQLGVQLENTQHALEEARSSVEDLTQEIVGLELERAALRSREDEKQAEVTKLQQQLKEAQMRAVELVSANADLQVEQAKLRSEVLSQGLLSDSNTQMAAKLLTDYQALKHEHAKLLAEVRRKDETMALLQEQLSSLTEIGLDSMLRQIDHVQMRKPAKKSMAAAAPVEAMLAAAGLAGKSTAAAPHSSSGGGSTGTPPAVTGAAASTNGIATPTVAIAGPNIEVADI</sequence>
<protein>
    <submittedName>
        <fullName evidence="3">Uncharacterized protein</fullName>
    </submittedName>
</protein>
<feature type="region of interest" description="Disordered" evidence="2">
    <location>
        <begin position="1"/>
        <end position="30"/>
    </location>
</feature>
<reference evidence="3 4" key="1">
    <citation type="journal article" date="2023" name="IScience">
        <title>Expanded male sex-determining region conserved during the evolution of homothallism in the green alga Volvox.</title>
        <authorList>
            <person name="Yamamoto K."/>
            <person name="Matsuzaki R."/>
            <person name="Mahakham W."/>
            <person name="Heman W."/>
            <person name="Sekimoto H."/>
            <person name="Kawachi M."/>
            <person name="Minakuchi Y."/>
            <person name="Toyoda A."/>
            <person name="Nozaki H."/>
        </authorList>
    </citation>
    <scope>NUCLEOTIDE SEQUENCE [LARGE SCALE GENOMIC DNA]</scope>
    <source>
        <strain evidence="3 4">NIES-4468</strain>
    </source>
</reference>
<gene>
    <name evidence="3" type="ORF">VaNZ11_000288</name>
</gene>
<evidence type="ECO:0000313" key="4">
    <source>
        <dbReference type="Proteomes" id="UP001165090"/>
    </source>
</evidence>
<evidence type="ECO:0000256" key="2">
    <source>
        <dbReference type="SAM" id="MobiDB-lite"/>
    </source>
</evidence>
<organism evidence="3 4">
    <name type="scientific">Volvox africanus</name>
    <dbReference type="NCBI Taxonomy" id="51714"/>
    <lineage>
        <taxon>Eukaryota</taxon>
        <taxon>Viridiplantae</taxon>
        <taxon>Chlorophyta</taxon>
        <taxon>core chlorophytes</taxon>
        <taxon>Chlorophyceae</taxon>
        <taxon>CS clade</taxon>
        <taxon>Chlamydomonadales</taxon>
        <taxon>Volvocaceae</taxon>
        <taxon>Volvox</taxon>
    </lineage>
</organism>
<keyword evidence="4" id="KW-1185">Reference proteome</keyword>
<evidence type="ECO:0000313" key="3">
    <source>
        <dbReference type="EMBL" id="GLI58544.1"/>
    </source>
</evidence>
<feature type="coiled-coil region" evidence="1">
    <location>
        <begin position="225"/>
        <end position="332"/>
    </location>
</feature>
<accession>A0ABQ5RM48</accession>
<feature type="coiled-coil region" evidence="1">
    <location>
        <begin position="391"/>
        <end position="593"/>
    </location>
</feature>